<dbReference type="AlphaFoldDB" id="A0A9J7ATH6"/>
<keyword evidence="2" id="KW-1185">Reference proteome</keyword>
<gene>
    <name evidence="1" type="ORF">NUH88_02850</name>
</gene>
<name>A0A9J7ATH6_9PROT</name>
<dbReference type="GO" id="GO:0006508">
    <property type="term" value="P:proteolysis"/>
    <property type="evidence" value="ECO:0007669"/>
    <property type="project" value="InterPro"/>
</dbReference>
<dbReference type="GO" id="GO:0070573">
    <property type="term" value="F:metallodipeptidase activity"/>
    <property type="evidence" value="ECO:0007669"/>
    <property type="project" value="InterPro"/>
</dbReference>
<dbReference type="CDD" id="cd01301">
    <property type="entry name" value="rDP_like"/>
    <property type="match status" value="1"/>
</dbReference>
<accession>A0A9J7ATH6</accession>
<evidence type="ECO:0000313" key="1">
    <source>
        <dbReference type="EMBL" id="UUX50640.1"/>
    </source>
</evidence>
<evidence type="ECO:0000313" key="2">
    <source>
        <dbReference type="Proteomes" id="UP001060336"/>
    </source>
</evidence>
<organism evidence="1 2">
    <name type="scientific">Nisaea acidiphila</name>
    <dbReference type="NCBI Taxonomy" id="1862145"/>
    <lineage>
        <taxon>Bacteria</taxon>
        <taxon>Pseudomonadati</taxon>
        <taxon>Pseudomonadota</taxon>
        <taxon>Alphaproteobacteria</taxon>
        <taxon>Rhodospirillales</taxon>
        <taxon>Thalassobaculaceae</taxon>
        <taxon>Nisaea</taxon>
    </lineage>
</organism>
<dbReference type="KEGG" id="naci:NUH88_02850"/>
<protein>
    <submittedName>
        <fullName evidence="1">Dipeptidase</fullName>
    </submittedName>
</protein>
<dbReference type="InterPro" id="IPR008257">
    <property type="entry name" value="Pept_M19"/>
</dbReference>
<dbReference type="Pfam" id="PF01244">
    <property type="entry name" value="Peptidase_M19"/>
    <property type="match status" value="1"/>
</dbReference>
<dbReference type="Gene3D" id="3.20.20.140">
    <property type="entry name" value="Metal-dependent hydrolases"/>
    <property type="match status" value="1"/>
</dbReference>
<dbReference type="RefSeq" id="WP_257769842.1">
    <property type="nucleotide sequence ID" value="NZ_CP102480.1"/>
</dbReference>
<dbReference type="PANTHER" id="PTHR10443:SF12">
    <property type="entry name" value="DIPEPTIDASE"/>
    <property type="match status" value="1"/>
</dbReference>
<dbReference type="InterPro" id="IPR032466">
    <property type="entry name" value="Metal_Hydrolase"/>
</dbReference>
<reference evidence="1" key="1">
    <citation type="submission" date="2022-08" db="EMBL/GenBank/DDBJ databases">
        <title>Nisaea acidiphila sp. nov., isolated from a marine algal debris and emended description of the genus Nisaea Urios et al. 2008.</title>
        <authorList>
            <person name="Kwon K."/>
        </authorList>
    </citation>
    <scope>NUCLEOTIDE SEQUENCE</scope>
    <source>
        <strain evidence="1">MEBiC11861</strain>
    </source>
</reference>
<dbReference type="PANTHER" id="PTHR10443">
    <property type="entry name" value="MICROSOMAL DIPEPTIDASE"/>
    <property type="match status" value="1"/>
</dbReference>
<dbReference type="PROSITE" id="PS51365">
    <property type="entry name" value="RENAL_DIPEPTIDASE_2"/>
    <property type="match status" value="1"/>
</dbReference>
<dbReference type="SUPFAM" id="SSF51556">
    <property type="entry name" value="Metallo-dependent hydrolases"/>
    <property type="match status" value="1"/>
</dbReference>
<dbReference type="EMBL" id="CP102480">
    <property type="protein sequence ID" value="UUX50640.1"/>
    <property type="molecule type" value="Genomic_DNA"/>
</dbReference>
<dbReference type="Proteomes" id="UP001060336">
    <property type="component" value="Chromosome"/>
</dbReference>
<proteinExistence type="predicted"/>
<sequence>MTDTLIPIFDGHNDTLLRLVLGKTGGGAGSFFEQGERGHIDLPRARKGGFCGGLFAMFTPSRISEGEELELSPRDPANFAPVSQAVAEPFTQRMIDMARSLEERSRGTVVIAHSIAEARRAMSDGKLAVILHIEGVECLKTDLSNLHGLYQAGLRSLGPVWSRKNDFGDGVPMSFPSSPDTGSGLTEAGENLIRACNTMGIMVDLSHITEKGFWDVARLSTKPLVASHSNVHAICPSPRNLTDAQLEAIRASGGLVGVNFHVGFLRTDGQQNAATDLDQIVAHTDYLLEKLGEDGVAFGSDFDGCTVPDGIGDVTGLPHLIDRYRLAGYGEELIRKIAAENWLSLLARTGI</sequence>